<name>C8CLU3_9BILA</name>
<dbReference type="GO" id="GO:0030686">
    <property type="term" value="C:90S preribosome"/>
    <property type="evidence" value="ECO:0007669"/>
    <property type="project" value="TreeGrafter"/>
</dbReference>
<protein>
    <recommendedName>
        <fullName evidence="4">40S ribosomal protein S7</fullName>
    </recommendedName>
</protein>
<comment type="similarity">
    <text evidence="1 4">Belongs to the eukaryotic ribosomal protein eS7 family.</text>
</comment>
<organism evidence="5">
    <name type="scientific">Micoletzkya sp. WEM-2009</name>
    <dbReference type="NCBI Taxonomy" id="669150"/>
    <lineage>
        <taxon>Eukaryota</taxon>
        <taxon>Metazoa</taxon>
        <taxon>Ecdysozoa</taxon>
        <taxon>Nematoda</taxon>
        <taxon>Chromadorea</taxon>
        <taxon>Rhabditida</taxon>
        <taxon>Rhabditina</taxon>
        <taxon>Diplogasteromorpha</taxon>
        <taxon>Diplogasteroidea</taxon>
        <taxon>Diplogasteridae</taxon>
        <taxon>Micoletzkya</taxon>
    </lineage>
</organism>
<evidence type="ECO:0000256" key="3">
    <source>
        <dbReference type="ARBA" id="ARBA00023274"/>
    </source>
</evidence>
<accession>C8CLU3</accession>
<dbReference type="GO" id="GO:0022627">
    <property type="term" value="C:cytosolic small ribosomal subunit"/>
    <property type="evidence" value="ECO:0007669"/>
    <property type="project" value="TreeGrafter"/>
</dbReference>
<dbReference type="PANTHER" id="PTHR11278">
    <property type="entry name" value="40S RIBOSOMAL PROTEIN S7"/>
    <property type="match status" value="1"/>
</dbReference>
<proteinExistence type="evidence at transcript level"/>
<dbReference type="InterPro" id="IPR000554">
    <property type="entry name" value="Ribosomal_eS7"/>
</dbReference>
<keyword evidence="3 4" id="KW-0687">Ribonucleoprotein</keyword>
<sequence>MPEAASKIIKPDGKPVTDLERLIASALADLEATSDIKTQLRELFIVGVKEVEIGNKKSIIVFVPFPQLKQFQKVQARLVRELEKKLGGKHVLFVAKRRILPKPQRGSKRFPEKQKRPRSRTLTAVHEAMLNDIVFPAEIVGKRIRVKLDGKRIIKVHLDKTQQTNVEHKVDTFSSVYKHLTGKDVVFEFPEPLF</sequence>
<dbReference type="GO" id="GO:0006412">
    <property type="term" value="P:translation"/>
    <property type="evidence" value="ECO:0007669"/>
    <property type="project" value="InterPro"/>
</dbReference>
<dbReference type="GO" id="GO:0032040">
    <property type="term" value="C:small-subunit processome"/>
    <property type="evidence" value="ECO:0007669"/>
    <property type="project" value="TreeGrafter"/>
</dbReference>
<reference evidence="5" key="1">
    <citation type="journal article" date="2009" name="BMC Evol. Biol.">
        <title>Molecular phylogeny of beetle associated diplogastrid nematodes suggests host switching rather than nematode-beetle coevolution.</title>
        <authorList>
            <person name="Mayer W.E."/>
            <person name="Herrmann M."/>
            <person name="Sommer R.J."/>
        </authorList>
    </citation>
    <scope>NUCLEOTIDE SEQUENCE</scope>
</reference>
<evidence type="ECO:0000256" key="2">
    <source>
        <dbReference type="ARBA" id="ARBA00022980"/>
    </source>
</evidence>
<dbReference type="GO" id="GO:0006364">
    <property type="term" value="P:rRNA processing"/>
    <property type="evidence" value="ECO:0007669"/>
    <property type="project" value="TreeGrafter"/>
</dbReference>
<evidence type="ECO:0000256" key="4">
    <source>
        <dbReference type="RuleBase" id="RU364105"/>
    </source>
</evidence>
<dbReference type="EMBL" id="GQ422240">
    <property type="protein sequence ID" value="ACV20967.1"/>
    <property type="molecule type" value="mRNA"/>
</dbReference>
<dbReference type="AlphaFoldDB" id="C8CLU3"/>
<keyword evidence="2 4" id="KW-0689">Ribosomal protein</keyword>
<evidence type="ECO:0000256" key="1">
    <source>
        <dbReference type="ARBA" id="ARBA00007820"/>
    </source>
</evidence>
<dbReference type="GO" id="GO:0003735">
    <property type="term" value="F:structural constituent of ribosome"/>
    <property type="evidence" value="ECO:0007669"/>
    <property type="project" value="InterPro"/>
</dbReference>
<dbReference type="Pfam" id="PF01251">
    <property type="entry name" value="Ribosomal_S7e"/>
    <property type="match status" value="1"/>
</dbReference>
<evidence type="ECO:0000313" key="5">
    <source>
        <dbReference type="EMBL" id="ACV20967.1"/>
    </source>
</evidence>
<dbReference type="GO" id="GO:0042274">
    <property type="term" value="P:ribosomal small subunit biogenesis"/>
    <property type="evidence" value="ECO:0007669"/>
    <property type="project" value="TreeGrafter"/>
</dbReference>
<gene>
    <name evidence="5" type="primary">rps-7</name>
</gene>
<dbReference type="PANTHER" id="PTHR11278:SF0">
    <property type="entry name" value="SMALL RIBOSOMAL SUBUNIT PROTEIN ES7"/>
    <property type="match status" value="1"/>
</dbReference>